<protein>
    <submittedName>
        <fullName evidence="2">Uncharacterized protein</fullName>
    </submittedName>
</protein>
<dbReference type="AlphaFoldDB" id="A0A9Q0M882"/>
<evidence type="ECO:0000256" key="1">
    <source>
        <dbReference type="SAM" id="SignalP"/>
    </source>
</evidence>
<dbReference type="EMBL" id="JAPWDV010000002">
    <property type="protein sequence ID" value="KAJ6220777.1"/>
    <property type="molecule type" value="Genomic_DNA"/>
</dbReference>
<organism evidence="2 3">
    <name type="scientific">Blomia tropicalis</name>
    <name type="common">Mite</name>
    <dbReference type="NCBI Taxonomy" id="40697"/>
    <lineage>
        <taxon>Eukaryota</taxon>
        <taxon>Metazoa</taxon>
        <taxon>Ecdysozoa</taxon>
        <taxon>Arthropoda</taxon>
        <taxon>Chelicerata</taxon>
        <taxon>Arachnida</taxon>
        <taxon>Acari</taxon>
        <taxon>Acariformes</taxon>
        <taxon>Sarcoptiformes</taxon>
        <taxon>Astigmata</taxon>
        <taxon>Glycyphagoidea</taxon>
        <taxon>Echimyopodidae</taxon>
        <taxon>Blomia</taxon>
    </lineage>
</organism>
<keyword evidence="1" id="KW-0732">Signal</keyword>
<accession>A0A9Q0M882</accession>
<evidence type="ECO:0000313" key="2">
    <source>
        <dbReference type="EMBL" id="KAJ6220777.1"/>
    </source>
</evidence>
<evidence type="ECO:0000313" key="3">
    <source>
        <dbReference type="Proteomes" id="UP001142055"/>
    </source>
</evidence>
<keyword evidence="3" id="KW-1185">Reference proteome</keyword>
<reference evidence="2" key="1">
    <citation type="submission" date="2022-12" db="EMBL/GenBank/DDBJ databases">
        <title>Genome assemblies of Blomia tropicalis.</title>
        <authorList>
            <person name="Cui Y."/>
        </authorList>
    </citation>
    <scope>NUCLEOTIDE SEQUENCE</scope>
    <source>
        <tissue evidence="2">Adult mites</tissue>
    </source>
</reference>
<gene>
    <name evidence="2" type="ORF">RDWZM_006589</name>
</gene>
<dbReference type="Proteomes" id="UP001142055">
    <property type="component" value="Chromosome 2"/>
</dbReference>
<feature type="signal peptide" evidence="1">
    <location>
        <begin position="1"/>
        <end position="27"/>
    </location>
</feature>
<proteinExistence type="predicted"/>
<name>A0A9Q0M882_BLOTA</name>
<comment type="caution">
    <text evidence="2">The sequence shown here is derived from an EMBL/GenBank/DDBJ whole genome shotgun (WGS) entry which is preliminary data.</text>
</comment>
<sequence length="190" mass="19544">MNTRIMSTSFLLITILALYTSSRTTEAMFVSPYVGFGFNPIASSLYGYGLANSYGFGWGKGFGYGHMGGIGGMYGGKFPIYPYYGMGGFGYPFYGGMGSLGPGLGGLGLGGMGGYGMGYGMGGYGGYGGFGMGGLGGLGLGLGLLKKSESDLENDYYKRMAQDEAMMAATKKMGTVSGKYPPGTIGTVNA</sequence>
<feature type="chain" id="PRO_5040397011" evidence="1">
    <location>
        <begin position="28"/>
        <end position="190"/>
    </location>
</feature>